<evidence type="ECO:0000256" key="2">
    <source>
        <dbReference type="ARBA" id="ARBA00022679"/>
    </source>
</evidence>
<organism evidence="8 9">
    <name type="scientific">Agaribacter marinus</name>
    <dbReference type="NCBI Taxonomy" id="1431249"/>
    <lineage>
        <taxon>Bacteria</taxon>
        <taxon>Pseudomonadati</taxon>
        <taxon>Pseudomonadota</taxon>
        <taxon>Gammaproteobacteria</taxon>
        <taxon>Alteromonadales</taxon>
        <taxon>Alteromonadaceae</taxon>
        <taxon>Agaribacter</taxon>
    </lineage>
</organism>
<dbReference type="AlphaFoldDB" id="A0AA37WKW3"/>
<evidence type="ECO:0000256" key="3">
    <source>
        <dbReference type="ARBA" id="ARBA00022741"/>
    </source>
</evidence>
<keyword evidence="5" id="KW-0067">ATP-binding</keyword>
<dbReference type="InterPro" id="IPR008271">
    <property type="entry name" value="Ser/Thr_kinase_AS"/>
</dbReference>
<keyword evidence="3" id="KW-0547">Nucleotide-binding</keyword>
<dbReference type="GO" id="GO:0005524">
    <property type="term" value="F:ATP binding"/>
    <property type="evidence" value="ECO:0007669"/>
    <property type="project" value="UniProtKB-KW"/>
</dbReference>
<dbReference type="EMBL" id="BSOT01000006">
    <property type="protein sequence ID" value="GLR71375.1"/>
    <property type="molecule type" value="Genomic_DNA"/>
</dbReference>
<dbReference type="InterPro" id="IPR000719">
    <property type="entry name" value="Prot_kinase_dom"/>
</dbReference>
<keyword evidence="2" id="KW-0808">Transferase</keyword>
<dbReference type="SMART" id="SM00220">
    <property type="entry name" value="S_TKc"/>
    <property type="match status" value="1"/>
</dbReference>
<dbReference type="RefSeq" id="WP_284217738.1">
    <property type="nucleotide sequence ID" value="NZ_BSOT01000006.1"/>
</dbReference>
<dbReference type="PANTHER" id="PTHR24353:SF37">
    <property type="entry name" value="CAMP-DEPENDENT PROTEIN KINASE CATALYTIC SUBUNIT PRKX"/>
    <property type="match status" value="1"/>
</dbReference>
<dbReference type="Pfam" id="PF13672">
    <property type="entry name" value="PP2C_2"/>
    <property type="match status" value="1"/>
</dbReference>
<evidence type="ECO:0000256" key="5">
    <source>
        <dbReference type="ARBA" id="ARBA00022840"/>
    </source>
</evidence>
<feature type="domain" description="PPM-type phosphatase" evidence="7">
    <location>
        <begin position="8"/>
        <end position="262"/>
    </location>
</feature>
<dbReference type="Pfam" id="PF00069">
    <property type="entry name" value="Pkinase"/>
    <property type="match status" value="1"/>
</dbReference>
<evidence type="ECO:0000259" key="7">
    <source>
        <dbReference type="PROSITE" id="PS51746"/>
    </source>
</evidence>
<evidence type="ECO:0000256" key="1">
    <source>
        <dbReference type="ARBA" id="ARBA00022527"/>
    </source>
</evidence>
<accession>A0AA37WKW3</accession>
<dbReference type="GO" id="GO:0004691">
    <property type="term" value="F:cAMP-dependent protein kinase activity"/>
    <property type="evidence" value="ECO:0007669"/>
    <property type="project" value="TreeGrafter"/>
</dbReference>
<keyword evidence="9" id="KW-1185">Reference proteome</keyword>
<dbReference type="Proteomes" id="UP001156601">
    <property type="component" value="Unassembled WGS sequence"/>
</dbReference>
<dbReference type="PROSITE" id="PS00108">
    <property type="entry name" value="PROTEIN_KINASE_ST"/>
    <property type="match status" value="1"/>
</dbReference>
<dbReference type="InterPro" id="IPR011009">
    <property type="entry name" value="Kinase-like_dom_sf"/>
</dbReference>
<dbReference type="SMART" id="SM00331">
    <property type="entry name" value="PP2C_SIG"/>
    <property type="match status" value="1"/>
</dbReference>
<gene>
    <name evidence="8" type="ORF">GCM10007852_22830</name>
</gene>
<keyword evidence="1" id="KW-0723">Serine/threonine-protein kinase</keyword>
<sequence>MTQSSRSPTSSLSLQFGGKSIAGAKSMNQDAFAAHLPDNSDKDFKGGAAAIADGVSSCKDSHIASQASVTSFIQDYFSTPQSWSVPNAVSRVLTALNNWLHKENSQSSREQDSKLCTFSAVVIKSNTLHVFHVGDSRVYLLQDGELELLTTDHVRMAGGTQFLARAMGADRHLDVDYASRIVNKGDQILMTTDGVHEHISQNALRDMMLQVNMPDPTRTNIVNLGDNKPFGVNTPEMIADKMVKTALDRGSDDNLTALIVSIDELPSETLDETHKRVLQLAIPPVLAQGNKLDDYEVLDVIFSGTRSHMYLVKDKNTSEKFVLKAPSLNFQQDTLYLDGFIREEWVGQKIDHPNVMKTYKPRPDTQFLYYLGEHIQGMNLREWMNDNPNPPLDEVRDLTKQIIAGLRAFQRADMVHQDLKPENIMINQDGRVKILDFGTVKIAGVEEMNSPLDKSIPQGSVNYVAPEYLRGEQGNFQADLFSLGVIVYEMITGQLPYKEMSTNDVSLARYSDLEYRPAIHHRKDLPFWVEGCLKKALQPNPRYRYMAFSEFLLDLTKPNQTLEANIQHQPLIEKNPILVWQIIAAALLGLNLLQLLIT</sequence>
<dbReference type="InterPro" id="IPR001932">
    <property type="entry name" value="PPM-type_phosphatase-like_dom"/>
</dbReference>
<evidence type="ECO:0000256" key="4">
    <source>
        <dbReference type="ARBA" id="ARBA00022777"/>
    </source>
</evidence>
<name>A0AA37WKW3_9ALTE</name>
<dbReference type="CDD" id="cd14014">
    <property type="entry name" value="STKc_PknB_like"/>
    <property type="match status" value="1"/>
</dbReference>
<evidence type="ECO:0000313" key="9">
    <source>
        <dbReference type="Proteomes" id="UP001156601"/>
    </source>
</evidence>
<reference evidence="8" key="2">
    <citation type="submission" date="2023-01" db="EMBL/GenBank/DDBJ databases">
        <title>Draft genome sequence of Agaribacter marinus strain NBRC 110023.</title>
        <authorList>
            <person name="Sun Q."/>
            <person name="Mori K."/>
        </authorList>
    </citation>
    <scope>NUCLEOTIDE SEQUENCE</scope>
    <source>
        <strain evidence="8">NBRC 110023</strain>
    </source>
</reference>
<feature type="domain" description="Protein kinase" evidence="6">
    <location>
        <begin position="295"/>
        <end position="562"/>
    </location>
</feature>
<dbReference type="CDD" id="cd00143">
    <property type="entry name" value="PP2Cc"/>
    <property type="match status" value="1"/>
</dbReference>
<evidence type="ECO:0000259" key="6">
    <source>
        <dbReference type="PROSITE" id="PS50011"/>
    </source>
</evidence>
<dbReference type="PROSITE" id="PS51746">
    <property type="entry name" value="PPM_2"/>
    <property type="match status" value="1"/>
</dbReference>
<dbReference type="SUPFAM" id="SSF56112">
    <property type="entry name" value="Protein kinase-like (PK-like)"/>
    <property type="match status" value="1"/>
</dbReference>
<dbReference type="InterPro" id="IPR036457">
    <property type="entry name" value="PPM-type-like_dom_sf"/>
</dbReference>
<dbReference type="Gene3D" id="3.60.40.10">
    <property type="entry name" value="PPM-type phosphatase domain"/>
    <property type="match status" value="1"/>
</dbReference>
<protein>
    <submittedName>
        <fullName evidence="8">Protein kinase</fullName>
    </submittedName>
</protein>
<keyword evidence="4 8" id="KW-0418">Kinase</keyword>
<reference evidence="8" key="1">
    <citation type="journal article" date="2014" name="Int. J. Syst. Evol. Microbiol.">
        <title>Complete genome sequence of Corynebacterium casei LMG S-19264T (=DSM 44701T), isolated from a smear-ripened cheese.</title>
        <authorList>
            <consortium name="US DOE Joint Genome Institute (JGI-PGF)"/>
            <person name="Walter F."/>
            <person name="Albersmeier A."/>
            <person name="Kalinowski J."/>
            <person name="Ruckert C."/>
        </authorList>
    </citation>
    <scope>NUCLEOTIDE SEQUENCE</scope>
    <source>
        <strain evidence="8">NBRC 110023</strain>
    </source>
</reference>
<dbReference type="GO" id="GO:0005952">
    <property type="term" value="C:cAMP-dependent protein kinase complex"/>
    <property type="evidence" value="ECO:0007669"/>
    <property type="project" value="TreeGrafter"/>
</dbReference>
<dbReference type="SUPFAM" id="SSF81606">
    <property type="entry name" value="PP2C-like"/>
    <property type="match status" value="1"/>
</dbReference>
<dbReference type="PROSITE" id="PS50011">
    <property type="entry name" value="PROTEIN_KINASE_DOM"/>
    <property type="match status" value="1"/>
</dbReference>
<proteinExistence type="predicted"/>
<dbReference type="PANTHER" id="PTHR24353">
    <property type="entry name" value="CYCLIC NUCLEOTIDE-DEPENDENT PROTEIN KINASE"/>
    <property type="match status" value="1"/>
</dbReference>
<dbReference type="SMART" id="SM00332">
    <property type="entry name" value="PP2Cc"/>
    <property type="match status" value="1"/>
</dbReference>
<evidence type="ECO:0000313" key="8">
    <source>
        <dbReference type="EMBL" id="GLR71375.1"/>
    </source>
</evidence>
<comment type="caution">
    <text evidence="8">The sequence shown here is derived from an EMBL/GenBank/DDBJ whole genome shotgun (WGS) entry which is preliminary data.</text>
</comment>
<dbReference type="Gene3D" id="1.10.510.10">
    <property type="entry name" value="Transferase(Phosphotransferase) domain 1"/>
    <property type="match status" value="1"/>
</dbReference>